<dbReference type="Gene3D" id="2.130.10.10">
    <property type="entry name" value="YVTN repeat-like/Quinoprotein amine dehydrogenase"/>
    <property type="match status" value="1"/>
</dbReference>
<dbReference type="PANTHER" id="PTHR19857">
    <property type="entry name" value="MITOCHONDRIAL DIVISION PROTEIN 1-RELATED"/>
    <property type="match status" value="1"/>
</dbReference>
<dbReference type="Proteomes" id="UP000769157">
    <property type="component" value="Unassembled WGS sequence"/>
</dbReference>
<dbReference type="InterPro" id="IPR001680">
    <property type="entry name" value="WD40_rpt"/>
</dbReference>
<evidence type="ECO:0000256" key="1">
    <source>
        <dbReference type="ARBA" id="ARBA00022574"/>
    </source>
</evidence>
<comment type="caution">
    <text evidence="3">The sequence shown here is derived from an EMBL/GenBank/DDBJ whole genome shotgun (WGS) entry which is preliminary data.</text>
</comment>
<dbReference type="RefSeq" id="XP_046060499.1">
    <property type="nucleotide sequence ID" value="XM_046205672.1"/>
</dbReference>
<dbReference type="SUPFAM" id="SSF50978">
    <property type="entry name" value="WD40 repeat-like"/>
    <property type="match status" value="1"/>
</dbReference>
<keyword evidence="4" id="KW-1185">Reference proteome</keyword>
<dbReference type="InterPro" id="IPR015943">
    <property type="entry name" value="WD40/YVTN_repeat-like_dom_sf"/>
</dbReference>
<dbReference type="EMBL" id="JAEUBE010000327">
    <property type="protein sequence ID" value="KAH3664227.1"/>
    <property type="molecule type" value="Genomic_DNA"/>
</dbReference>
<dbReference type="InterPro" id="IPR051179">
    <property type="entry name" value="WD_repeat_multifunction"/>
</dbReference>
<keyword evidence="2" id="KW-0677">Repeat</keyword>
<keyword evidence="1" id="KW-0853">WD repeat</keyword>
<protein>
    <submittedName>
        <fullName evidence="3">Uncharacterized protein</fullName>
    </submittedName>
</protein>
<dbReference type="Pfam" id="PF00400">
    <property type="entry name" value="WD40"/>
    <property type="match status" value="1"/>
</dbReference>
<sequence length="290" mass="31803">MSFRPYNRPVTALAVSKTGALCLSSCLDRSTISVNLASTDKFGEPVTELANDTIKPISWIRFHPSLTQQILTCSGDIKLWDLETRKPMIRMHGSVVTKAIFLENGLVAGCGGTSIDFYDSRVSGHSIHSLQGYHTDDITSLSAVNGLQLVSGGNDGMVNLYDLRGTRNVGLDMEIVYDMVDQLSVTQVEWRFGRCFAKLHGACRIVEIDFVRKNNEICKEYTLLVDKEEVGVDFDFSGDDSLVVGGDNLTDLTTQTVLLQPSNNDVVTRLALTNNSGVCATNNGYIYKVS</sequence>
<accession>A0A9P8P3L5</accession>
<reference evidence="3" key="1">
    <citation type="journal article" date="2021" name="Open Biol.">
        <title>Shared evolutionary footprints suggest mitochondrial oxidative damage underlies multiple complex I losses in fungi.</title>
        <authorList>
            <person name="Schikora-Tamarit M.A."/>
            <person name="Marcet-Houben M."/>
            <person name="Nosek J."/>
            <person name="Gabaldon T."/>
        </authorList>
    </citation>
    <scope>NUCLEOTIDE SEQUENCE</scope>
    <source>
        <strain evidence="3">CBS6075</strain>
    </source>
</reference>
<evidence type="ECO:0000313" key="4">
    <source>
        <dbReference type="Proteomes" id="UP000769157"/>
    </source>
</evidence>
<reference evidence="3" key="2">
    <citation type="submission" date="2021-01" db="EMBL/GenBank/DDBJ databases">
        <authorList>
            <person name="Schikora-Tamarit M.A."/>
        </authorList>
    </citation>
    <scope>NUCLEOTIDE SEQUENCE</scope>
    <source>
        <strain evidence="3">CBS6075</strain>
    </source>
</reference>
<dbReference type="OrthoDB" id="25131at2759"/>
<dbReference type="SMART" id="SM00320">
    <property type="entry name" value="WD40"/>
    <property type="match status" value="3"/>
</dbReference>
<name>A0A9P8P3L5_9ASCO</name>
<dbReference type="GeneID" id="70236543"/>
<gene>
    <name evidence="3" type="ORF">OGAPHI_004578</name>
</gene>
<dbReference type="AlphaFoldDB" id="A0A9P8P3L5"/>
<organism evidence="3 4">
    <name type="scientific">Ogataea philodendri</name>
    <dbReference type="NCBI Taxonomy" id="1378263"/>
    <lineage>
        <taxon>Eukaryota</taxon>
        <taxon>Fungi</taxon>
        <taxon>Dikarya</taxon>
        <taxon>Ascomycota</taxon>
        <taxon>Saccharomycotina</taxon>
        <taxon>Pichiomycetes</taxon>
        <taxon>Pichiales</taxon>
        <taxon>Pichiaceae</taxon>
        <taxon>Ogataea</taxon>
    </lineage>
</organism>
<evidence type="ECO:0000256" key="2">
    <source>
        <dbReference type="ARBA" id="ARBA00022737"/>
    </source>
</evidence>
<evidence type="ECO:0000313" key="3">
    <source>
        <dbReference type="EMBL" id="KAH3664227.1"/>
    </source>
</evidence>
<proteinExistence type="predicted"/>
<dbReference type="InterPro" id="IPR036322">
    <property type="entry name" value="WD40_repeat_dom_sf"/>
</dbReference>